<dbReference type="Gene3D" id="1.10.10.10">
    <property type="entry name" value="Winged helix-like DNA-binding domain superfamily/Winged helix DNA-binding domain"/>
    <property type="match status" value="1"/>
</dbReference>
<dbReference type="Pfam" id="PF08279">
    <property type="entry name" value="HTH_11"/>
    <property type="match status" value="1"/>
</dbReference>
<name>A0AAW4WF99_9FIRM</name>
<proteinExistence type="predicted"/>
<feature type="domain" description="3H" evidence="2">
    <location>
        <begin position="74"/>
        <end position="169"/>
    </location>
</feature>
<dbReference type="InterPro" id="IPR036390">
    <property type="entry name" value="WH_DNA-bd_sf"/>
</dbReference>
<evidence type="ECO:0000259" key="2">
    <source>
        <dbReference type="Pfam" id="PF02829"/>
    </source>
</evidence>
<dbReference type="EMBL" id="JAOQKI010000014">
    <property type="protein sequence ID" value="MCU6717547.1"/>
    <property type="molecule type" value="Genomic_DNA"/>
</dbReference>
<evidence type="ECO:0000313" key="5">
    <source>
        <dbReference type="EMBL" id="MCU6717547.1"/>
    </source>
</evidence>
<dbReference type="InterPro" id="IPR026043">
    <property type="entry name" value="NadR"/>
</dbReference>
<feature type="binding site" evidence="1">
    <location>
        <position position="78"/>
    </location>
    <ligand>
        <name>Ni(2+)</name>
        <dbReference type="ChEBI" id="CHEBI:49786"/>
    </ligand>
</feature>
<dbReference type="InterPro" id="IPR013196">
    <property type="entry name" value="HTH_11"/>
</dbReference>
<reference evidence="4" key="2">
    <citation type="submission" date="2021-10" db="EMBL/GenBank/DDBJ databases">
        <title>Anaerobic single-cell dispensing facilitates the cultivation of human gut bacteria.</title>
        <authorList>
            <person name="Afrizal A."/>
        </authorList>
    </citation>
    <scope>NUCLEOTIDE SEQUENCE</scope>
    <source>
        <strain evidence="4">CLA-AA-H204</strain>
    </source>
</reference>
<dbReference type="PANTHER" id="PTHR40068:SF1">
    <property type="entry name" value="TRANSCRIPTION REPRESSOR NIAR-RELATED"/>
    <property type="match status" value="1"/>
</dbReference>
<dbReference type="PANTHER" id="PTHR40068">
    <property type="entry name" value="TRANSCRIPTION REPRESSOR NIAR-RELATED"/>
    <property type="match status" value="1"/>
</dbReference>
<dbReference type="SUPFAM" id="SSF46785">
    <property type="entry name" value="Winged helix' DNA-binding domain"/>
    <property type="match status" value="1"/>
</dbReference>
<evidence type="ECO:0000313" key="4">
    <source>
        <dbReference type="EMBL" id="MCC2243438.1"/>
    </source>
</evidence>
<feature type="domain" description="Helix-turn-helix type 11" evidence="3">
    <location>
        <begin position="6"/>
        <end position="58"/>
    </location>
</feature>
<dbReference type="RefSeq" id="WP_227700395.1">
    <property type="nucleotide sequence ID" value="NZ_JAJEQW010000022.1"/>
</dbReference>
<evidence type="ECO:0000313" key="6">
    <source>
        <dbReference type="Proteomes" id="UP001198893"/>
    </source>
</evidence>
<dbReference type="Gene3D" id="3.30.1340.20">
    <property type="entry name" value="3H domain"/>
    <property type="match status" value="1"/>
</dbReference>
<evidence type="ECO:0000313" key="7">
    <source>
        <dbReference type="Proteomes" id="UP001209666"/>
    </source>
</evidence>
<keyword evidence="1" id="KW-0479">Metal-binding</keyword>
<protein>
    <submittedName>
        <fullName evidence="4">Transcription repressor NadR</fullName>
    </submittedName>
</protein>
<comment type="caution">
    <text evidence="4">The sequence shown here is derived from an EMBL/GenBank/DDBJ whole genome shotgun (WGS) entry which is preliminary data.</text>
</comment>
<dbReference type="InterPro" id="IPR004173">
    <property type="entry name" value="3H_domain"/>
</dbReference>
<organism evidence="4 6">
    <name type="scientific">Roseburia amylophila</name>
    <dbReference type="NCBI Taxonomy" id="2981794"/>
    <lineage>
        <taxon>Bacteria</taxon>
        <taxon>Bacillati</taxon>
        <taxon>Bacillota</taxon>
        <taxon>Clostridia</taxon>
        <taxon>Lachnospirales</taxon>
        <taxon>Lachnospiraceae</taxon>
        <taxon>Roseburia</taxon>
    </lineage>
</organism>
<dbReference type="AlphaFoldDB" id="A0AAW4WF99"/>
<reference evidence="5" key="3">
    <citation type="submission" date="2022-09" db="EMBL/GenBank/DDBJ databases">
        <authorList>
            <person name="Hitch T.C.A."/>
        </authorList>
    </citation>
    <scope>NUCLEOTIDE SEQUENCE</scope>
    <source>
        <strain evidence="5">Sanger_19</strain>
    </source>
</reference>
<accession>A0AAW4WF99</accession>
<sequence>MEGQMRRDTIIKMLGEKGKPLSGTELAKELGVSRQVIVQDIALLRAVNKNILSTNKGYVLYDPSEEIQKARRTIAVSHSDEQTQDELYTIVDFGGKVLDVVIEHDIYGQITVDLILKSRQDVDEFIAKVAKSKAKPLKTLTGNKHFHTVEADSEQLLDIIEEKLREKGYAR</sequence>
<gene>
    <name evidence="4" type="ORF">LKD47_14240</name>
    <name evidence="5" type="ORF">OCV43_09690</name>
</gene>
<feature type="binding site" evidence="1">
    <location>
        <position position="145"/>
    </location>
    <ligand>
        <name>Ni(2+)</name>
        <dbReference type="ChEBI" id="CHEBI:49786"/>
    </ligand>
</feature>
<feature type="binding site" evidence="1">
    <location>
        <position position="86"/>
    </location>
    <ligand>
        <name>Ni(2+)</name>
        <dbReference type="ChEBI" id="CHEBI:49786"/>
    </ligand>
</feature>
<feature type="binding site" evidence="1">
    <location>
        <position position="147"/>
    </location>
    <ligand>
        <name>Ni(2+)</name>
        <dbReference type="ChEBI" id="CHEBI:49786"/>
    </ligand>
</feature>
<reference evidence="5 7" key="1">
    <citation type="journal article" date="2021" name="ISME Commun">
        <title>Automated analysis of genomic sequences facilitates high-throughput and comprehensive description of bacteria.</title>
        <authorList>
            <person name="Hitch T.C.A."/>
        </authorList>
    </citation>
    <scope>NUCLEOTIDE SEQUENCE [LARGE SCALE GENOMIC DNA]</scope>
    <source>
        <strain evidence="5 7">Sanger_19</strain>
    </source>
</reference>
<dbReference type="InterPro" id="IPR036388">
    <property type="entry name" value="WH-like_DNA-bd_sf"/>
</dbReference>
<dbReference type="Proteomes" id="UP001209666">
    <property type="component" value="Unassembled WGS sequence"/>
</dbReference>
<dbReference type="InterPro" id="IPR035922">
    <property type="entry name" value="3H_dom_sf"/>
</dbReference>
<evidence type="ECO:0000256" key="1">
    <source>
        <dbReference type="PIRSR" id="PIRSR037847-1"/>
    </source>
</evidence>
<dbReference type="Pfam" id="PF02829">
    <property type="entry name" value="3H"/>
    <property type="match status" value="1"/>
</dbReference>
<dbReference type="Proteomes" id="UP001198893">
    <property type="component" value="Unassembled WGS sequence"/>
</dbReference>
<dbReference type="EMBL" id="JAJEQW010000022">
    <property type="protein sequence ID" value="MCC2243438.1"/>
    <property type="molecule type" value="Genomic_DNA"/>
</dbReference>
<dbReference type="GO" id="GO:0046872">
    <property type="term" value="F:metal ion binding"/>
    <property type="evidence" value="ECO:0007669"/>
    <property type="project" value="UniProtKB-KW"/>
</dbReference>
<dbReference type="SUPFAM" id="SSF75500">
    <property type="entry name" value="Putative transcriptional regulator TM1602, C-terminal domain"/>
    <property type="match status" value="1"/>
</dbReference>
<evidence type="ECO:0000259" key="3">
    <source>
        <dbReference type="Pfam" id="PF08279"/>
    </source>
</evidence>
<keyword evidence="1" id="KW-0533">Nickel</keyword>
<keyword evidence="7" id="KW-1185">Reference proteome</keyword>
<dbReference type="PIRSF" id="PIRSF037847">
    <property type="entry name" value="NiaR"/>
    <property type="match status" value="1"/>
</dbReference>